<organism evidence="2 3">
    <name type="scientific">Kipferlia bialata</name>
    <dbReference type="NCBI Taxonomy" id="797122"/>
    <lineage>
        <taxon>Eukaryota</taxon>
        <taxon>Metamonada</taxon>
        <taxon>Carpediemonas-like organisms</taxon>
        <taxon>Kipferlia</taxon>
    </lineage>
</organism>
<sequence>ALFLLRKRPETACALVTYKSDCSVSVERVPLHPLIPTMRHMTMVCVDSTVYCVGLDLQGGWKADTLAKGTVCVSLCLETHTWTVLPRIQTPQGEVPRGEVCLDRTRTVVSFSCEGCLAVRFLPPGEDYHQNKTDPLDIWVYDPRSCTWSVCHDQPVCTGRHLDKHIQCGGETLHLYDTPQVIETYSVDSDDSESDLSQYQSWSYWGPYTICMDRVSLDTPPMYTPMGVSVPNATLYPYCTVAIGAKVHIVTDSMDICSVDTMSGHGVYPSGEWGGHWVREKLRGVVALEDGTLLVQMRGHRRGDKVFDLYSVVMDWEGLGHSLDMHSHTDVPAGGESLEGDNPVDECDESAEYSDPTPSDILDMSVEASYSDREDYYDTPLAVWTRIV</sequence>
<evidence type="ECO:0000313" key="3">
    <source>
        <dbReference type="Proteomes" id="UP000265618"/>
    </source>
</evidence>
<dbReference type="Proteomes" id="UP000265618">
    <property type="component" value="Unassembled WGS sequence"/>
</dbReference>
<name>A0A9K3GLL6_9EUKA</name>
<protein>
    <submittedName>
        <fullName evidence="2">Uncharacterized protein</fullName>
    </submittedName>
</protein>
<dbReference type="InterPro" id="IPR011043">
    <property type="entry name" value="Gal_Oxase/kelch_b-propeller"/>
</dbReference>
<feature type="non-terminal residue" evidence="2">
    <location>
        <position position="1"/>
    </location>
</feature>
<keyword evidence="3" id="KW-1185">Reference proteome</keyword>
<feature type="compositionally biased region" description="Acidic residues" evidence="1">
    <location>
        <begin position="338"/>
        <end position="352"/>
    </location>
</feature>
<accession>A0A9K3GLL6</accession>
<gene>
    <name evidence="2" type="ORF">KIPB_010465</name>
</gene>
<dbReference type="SUPFAM" id="SSF50965">
    <property type="entry name" value="Galactose oxidase, central domain"/>
    <property type="match status" value="1"/>
</dbReference>
<evidence type="ECO:0000256" key="1">
    <source>
        <dbReference type="SAM" id="MobiDB-lite"/>
    </source>
</evidence>
<dbReference type="AlphaFoldDB" id="A0A9K3GLL6"/>
<comment type="caution">
    <text evidence="2">The sequence shown here is derived from an EMBL/GenBank/DDBJ whole genome shotgun (WGS) entry which is preliminary data.</text>
</comment>
<proteinExistence type="predicted"/>
<evidence type="ECO:0000313" key="2">
    <source>
        <dbReference type="EMBL" id="GIQ88259.1"/>
    </source>
</evidence>
<feature type="region of interest" description="Disordered" evidence="1">
    <location>
        <begin position="327"/>
        <end position="362"/>
    </location>
</feature>
<reference evidence="2 3" key="1">
    <citation type="journal article" date="2018" name="PLoS ONE">
        <title>The draft genome of Kipferlia bialata reveals reductive genome evolution in fornicate parasites.</title>
        <authorList>
            <person name="Tanifuji G."/>
            <person name="Takabayashi S."/>
            <person name="Kume K."/>
            <person name="Takagi M."/>
            <person name="Nakayama T."/>
            <person name="Kamikawa R."/>
            <person name="Inagaki Y."/>
            <person name="Hashimoto T."/>
        </authorList>
    </citation>
    <scope>NUCLEOTIDE SEQUENCE [LARGE SCALE GENOMIC DNA]</scope>
    <source>
        <strain evidence="2">NY0173</strain>
    </source>
</reference>
<dbReference type="EMBL" id="BDIP01003901">
    <property type="protein sequence ID" value="GIQ88259.1"/>
    <property type="molecule type" value="Genomic_DNA"/>
</dbReference>